<accession>A0ACC0CXB0</accession>
<gene>
    <name evidence="1" type="ORF">F4821DRAFT_261329</name>
</gene>
<sequence>MKPAPECRSGADNPLELLSLRVLVTAGTAKIFRRVVRLLPQLAVGVAVLLFGGYLWSAKHLEYTLSHDYTKILQWTVGEEEDLRADGGLRVVVFGGGGVATLSEASWQVEGANAGWTEILCQQLNCELYLSFVPPIDHEGGAMVSNSLFEAAITRTLSVDNSTFGDLDYSWLVETYPTPSHQDLLHQIDAFLATPRPTRPPRETLWVLDIGFWDIWSLATLPRKLATRIIETQTQQIFSSLELLYSEAHHNESAAFSDHYAGLDLDSAQQAGMAATIPRAAFRIFIPRPFDVSLTPGFESARFAPPHPHTKAEQMRNAAFLTNHWDKAIQDMVTEWVHLPDPEEVRDADDLSGIKDTDLLVSKRSGKSKGIVVPPARREAITYDTTGYIQELMVEGQLRSADIVDHNGLGSTSMAEGYAESWEPCVRRYNMHEDGSNSTENGTEDNNTRWSVCEAPDQHLFLTEFTVNRRAIFEIGSRAADVFRRHVGMDVDWRRKSQEPLLSLRKGQDGAPLRAED</sequence>
<protein>
    <submittedName>
        <fullName evidence="1">Uncharacterized protein</fullName>
    </submittedName>
</protein>
<proteinExistence type="predicted"/>
<organism evidence="1 2">
    <name type="scientific">Hypoxylon rubiginosum</name>
    <dbReference type="NCBI Taxonomy" id="110542"/>
    <lineage>
        <taxon>Eukaryota</taxon>
        <taxon>Fungi</taxon>
        <taxon>Dikarya</taxon>
        <taxon>Ascomycota</taxon>
        <taxon>Pezizomycotina</taxon>
        <taxon>Sordariomycetes</taxon>
        <taxon>Xylariomycetidae</taxon>
        <taxon>Xylariales</taxon>
        <taxon>Hypoxylaceae</taxon>
        <taxon>Hypoxylon</taxon>
    </lineage>
</organism>
<evidence type="ECO:0000313" key="1">
    <source>
        <dbReference type="EMBL" id="KAI6085127.1"/>
    </source>
</evidence>
<dbReference type="EMBL" id="MU394329">
    <property type="protein sequence ID" value="KAI6085127.1"/>
    <property type="molecule type" value="Genomic_DNA"/>
</dbReference>
<dbReference type="Proteomes" id="UP001497680">
    <property type="component" value="Unassembled WGS sequence"/>
</dbReference>
<reference evidence="1 2" key="1">
    <citation type="journal article" date="2022" name="New Phytol.">
        <title>Ecological generalism drives hyperdiversity of secondary metabolite gene clusters in xylarialean endophytes.</title>
        <authorList>
            <person name="Franco M.E.E."/>
            <person name="Wisecaver J.H."/>
            <person name="Arnold A.E."/>
            <person name="Ju Y.M."/>
            <person name="Slot J.C."/>
            <person name="Ahrendt S."/>
            <person name="Moore L.P."/>
            <person name="Eastman K.E."/>
            <person name="Scott K."/>
            <person name="Konkel Z."/>
            <person name="Mondo S.J."/>
            <person name="Kuo A."/>
            <person name="Hayes R.D."/>
            <person name="Haridas S."/>
            <person name="Andreopoulos B."/>
            <person name="Riley R."/>
            <person name="LaButti K."/>
            <person name="Pangilinan J."/>
            <person name="Lipzen A."/>
            <person name="Amirebrahimi M."/>
            <person name="Yan J."/>
            <person name="Adam C."/>
            <person name="Keymanesh K."/>
            <person name="Ng V."/>
            <person name="Louie K."/>
            <person name="Northen T."/>
            <person name="Drula E."/>
            <person name="Henrissat B."/>
            <person name="Hsieh H.M."/>
            <person name="Youens-Clark K."/>
            <person name="Lutzoni F."/>
            <person name="Miadlikowska J."/>
            <person name="Eastwood D.C."/>
            <person name="Hamelin R.C."/>
            <person name="Grigoriev I.V."/>
            <person name="U'Ren J.M."/>
        </authorList>
    </citation>
    <scope>NUCLEOTIDE SEQUENCE [LARGE SCALE GENOMIC DNA]</scope>
    <source>
        <strain evidence="1 2">ER1909</strain>
    </source>
</reference>
<evidence type="ECO:0000313" key="2">
    <source>
        <dbReference type="Proteomes" id="UP001497680"/>
    </source>
</evidence>
<comment type="caution">
    <text evidence="1">The sequence shown here is derived from an EMBL/GenBank/DDBJ whole genome shotgun (WGS) entry which is preliminary data.</text>
</comment>
<name>A0ACC0CXB0_9PEZI</name>
<keyword evidence="2" id="KW-1185">Reference proteome</keyword>